<name>A0ABR9DSS1_9MICO</name>
<organism evidence="1 2">
    <name type="scientific">Flavimobilis rhizosphaerae</name>
    <dbReference type="NCBI Taxonomy" id="2775421"/>
    <lineage>
        <taxon>Bacteria</taxon>
        <taxon>Bacillati</taxon>
        <taxon>Actinomycetota</taxon>
        <taxon>Actinomycetes</taxon>
        <taxon>Micrococcales</taxon>
        <taxon>Jonesiaceae</taxon>
        <taxon>Flavimobilis</taxon>
    </lineage>
</organism>
<protein>
    <recommendedName>
        <fullName evidence="3">Lipoprotein</fullName>
    </recommendedName>
</protein>
<sequence>MSDMNSLLKCLAPGPTRSVLVRAVALPALVVALVGGCAAGPAAEGVSASSTVAASTAAEGGVSLPEGSGPTQDVPAGPVMPASCSSIAMVEGARIAAADFAQCLEDFARAARTGTRTIKVTADSEPGHYQWLHADDGTYGMVTGGDSLIVITPTDAWMRVGGKVVKADPNGDSEAMWVADMTDQSRRMFQPDFYNNILGLSSEWVVEGREEVEVAGGTARSLWRIVSATPIELVKGFATEVTYYTEVPGPTAKIVTTDGTAVSEVIYEDWGEPIDTDAIEEIIGKAITG</sequence>
<reference evidence="1 2" key="1">
    <citation type="submission" date="2020-09" db="EMBL/GenBank/DDBJ databases">
        <title>Flavimobilis rhizosphaerae sp. nov., isolated from rhizosphere soil of Spartina alterniflora.</title>
        <authorList>
            <person name="Hanqin C."/>
        </authorList>
    </citation>
    <scope>NUCLEOTIDE SEQUENCE [LARGE SCALE GENOMIC DNA]</scope>
    <source>
        <strain evidence="1 2">GY 10621</strain>
    </source>
</reference>
<keyword evidence="2" id="KW-1185">Reference proteome</keyword>
<comment type="caution">
    <text evidence="1">The sequence shown here is derived from an EMBL/GenBank/DDBJ whole genome shotgun (WGS) entry which is preliminary data.</text>
</comment>
<dbReference type="EMBL" id="JACZDF010000007">
    <property type="protein sequence ID" value="MBD9700190.1"/>
    <property type="molecule type" value="Genomic_DNA"/>
</dbReference>
<evidence type="ECO:0000313" key="1">
    <source>
        <dbReference type="EMBL" id="MBD9700190.1"/>
    </source>
</evidence>
<dbReference type="Proteomes" id="UP000642107">
    <property type="component" value="Unassembled WGS sequence"/>
</dbReference>
<gene>
    <name evidence="1" type="ORF">IGS67_11945</name>
</gene>
<accession>A0ABR9DSS1</accession>
<evidence type="ECO:0000313" key="2">
    <source>
        <dbReference type="Proteomes" id="UP000642107"/>
    </source>
</evidence>
<evidence type="ECO:0008006" key="3">
    <source>
        <dbReference type="Google" id="ProtNLM"/>
    </source>
</evidence>
<proteinExistence type="predicted"/>
<dbReference type="RefSeq" id="WP_192281342.1">
    <property type="nucleotide sequence ID" value="NZ_JACZDF010000007.1"/>
</dbReference>